<dbReference type="PANTHER" id="PTHR22765">
    <property type="entry name" value="RING FINGER AND PROTEASE ASSOCIATED DOMAIN-CONTAINING"/>
    <property type="match status" value="1"/>
</dbReference>
<evidence type="ECO:0000256" key="1">
    <source>
        <dbReference type="PROSITE-ProRule" id="PRU00175"/>
    </source>
</evidence>
<dbReference type="SMART" id="SM00184">
    <property type="entry name" value="RING"/>
    <property type="match status" value="1"/>
</dbReference>
<reference evidence="5" key="1">
    <citation type="journal article" date="2020" name="Mol. Plant Microbe Interact.">
        <title>Genome Sequence of the Biocontrol Agent Coniothyrium minitans strain Conio (IMI 134523).</title>
        <authorList>
            <person name="Patel D."/>
            <person name="Shittu T.A."/>
            <person name="Baroncelli R."/>
            <person name="Muthumeenakshi S."/>
            <person name="Osborne T.H."/>
            <person name="Janganan T.K."/>
            <person name="Sreenivasaprasad S."/>
        </authorList>
    </citation>
    <scope>NUCLEOTIDE SEQUENCE</scope>
    <source>
        <strain evidence="5">Conio</strain>
    </source>
</reference>
<gene>
    <name evidence="5" type="ORF">PMIN01_06227</name>
</gene>
<keyword evidence="6" id="KW-1185">Reference proteome</keyword>
<feature type="compositionally biased region" description="Gly residues" evidence="2">
    <location>
        <begin position="15"/>
        <end position="25"/>
    </location>
</feature>
<accession>A0A9P6GIK1</accession>
<keyword evidence="3" id="KW-1133">Transmembrane helix</keyword>
<name>A0A9P6GIK1_9PLEO</name>
<dbReference type="Proteomes" id="UP000756921">
    <property type="component" value="Unassembled WGS sequence"/>
</dbReference>
<evidence type="ECO:0000256" key="2">
    <source>
        <dbReference type="SAM" id="MobiDB-lite"/>
    </source>
</evidence>
<dbReference type="SUPFAM" id="SSF57850">
    <property type="entry name" value="RING/U-box"/>
    <property type="match status" value="1"/>
</dbReference>
<dbReference type="GO" id="GO:0061630">
    <property type="term" value="F:ubiquitin protein ligase activity"/>
    <property type="evidence" value="ECO:0007669"/>
    <property type="project" value="TreeGrafter"/>
</dbReference>
<dbReference type="AlphaFoldDB" id="A0A9P6GIK1"/>
<evidence type="ECO:0000313" key="5">
    <source>
        <dbReference type="EMBL" id="KAF9736311.1"/>
    </source>
</evidence>
<feature type="domain" description="RING-type" evidence="4">
    <location>
        <begin position="255"/>
        <end position="297"/>
    </location>
</feature>
<organism evidence="5 6">
    <name type="scientific">Paraphaeosphaeria minitans</name>
    <dbReference type="NCBI Taxonomy" id="565426"/>
    <lineage>
        <taxon>Eukaryota</taxon>
        <taxon>Fungi</taxon>
        <taxon>Dikarya</taxon>
        <taxon>Ascomycota</taxon>
        <taxon>Pezizomycotina</taxon>
        <taxon>Dothideomycetes</taxon>
        <taxon>Pleosporomycetidae</taxon>
        <taxon>Pleosporales</taxon>
        <taxon>Massarineae</taxon>
        <taxon>Didymosphaeriaceae</taxon>
        <taxon>Paraphaeosphaeria</taxon>
    </lineage>
</organism>
<dbReference type="InterPro" id="IPR013083">
    <property type="entry name" value="Znf_RING/FYVE/PHD"/>
</dbReference>
<dbReference type="Pfam" id="PF13639">
    <property type="entry name" value="zf-RING_2"/>
    <property type="match status" value="1"/>
</dbReference>
<feature type="compositionally biased region" description="Polar residues" evidence="2">
    <location>
        <begin position="383"/>
        <end position="403"/>
    </location>
</feature>
<keyword evidence="3" id="KW-0472">Membrane</keyword>
<sequence length="448" mass="48012">MSTTSTATPVPSQTSGGGGGGGGGGGPTSSPLLFFVALGFGVVFTNLWIIVGVKYCFRYNQRNRAARAAADGEPIDLTAMPRPHRRRREKKLMTMDEVNERFPLQKYKQWKASRENQGLPASGGIATAPQSRANSVKDVEGVVAPMHEEGASSPLPTTSLNMVQEGHAGTSGALQKKTISPRVSLSAGESKETGPEKQEVDEKHAELVQTENAVSHYEPSKPSQTHEHDGEDSDDDDPIRTAAAPELLTEPGDTCAICLDTLEDQDDVRGLTCGHAFHASCVDPWLTSRRACCPLCKADYYVPKPRPAGETQEQTASGRRSNITGLRSPTTPAPWNARGNPFSRSRVVAITGAGRQNSSNTRQGSSGVPVMDLFNRPRRQDRTAPTATDSTTPVSEPQPTMSSWRARPGRSIVPIGSMRSWWGRGRGADADTSANVQTTPGQLEAGNR</sequence>
<dbReference type="Gene3D" id="3.30.40.10">
    <property type="entry name" value="Zinc/RING finger domain, C3HC4 (zinc finger)"/>
    <property type="match status" value="1"/>
</dbReference>
<keyword evidence="3" id="KW-0812">Transmembrane</keyword>
<dbReference type="GO" id="GO:0006511">
    <property type="term" value="P:ubiquitin-dependent protein catabolic process"/>
    <property type="evidence" value="ECO:0007669"/>
    <property type="project" value="TreeGrafter"/>
</dbReference>
<feature type="compositionally biased region" description="Polar residues" evidence="2">
    <location>
        <begin position="354"/>
        <end position="366"/>
    </location>
</feature>
<keyword evidence="1" id="KW-0862">Zinc</keyword>
<feature type="compositionally biased region" description="Polar residues" evidence="2">
    <location>
        <begin position="311"/>
        <end position="330"/>
    </location>
</feature>
<dbReference type="GO" id="GO:0008270">
    <property type="term" value="F:zinc ion binding"/>
    <property type="evidence" value="ECO:0007669"/>
    <property type="project" value="UniProtKB-KW"/>
</dbReference>
<evidence type="ECO:0000313" key="6">
    <source>
        <dbReference type="Proteomes" id="UP000756921"/>
    </source>
</evidence>
<comment type="caution">
    <text evidence="5">The sequence shown here is derived from an EMBL/GenBank/DDBJ whole genome shotgun (WGS) entry which is preliminary data.</text>
</comment>
<feature type="compositionally biased region" description="Basic and acidic residues" evidence="2">
    <location>
        <begin position="189"/>
        <end position="206"/>
    </location>
</feature>
<keyword evidence="1" id="KW-0479">Metal-binding</keyword>
<feature type="region of interest" description="Disordered" evidence="2">
    <location>
        <begin position="167"/>
        <end position="239"/>
    </location>
</feature>
<feature type="region of interest" description="Disordered" evidence="2">
    <location>
        <begin position="305"/>
        <end position="448"/>
    </location>
</feature>
<dbReference type="GO" id="GO:0005737">
    <property type="term" value="C:cytoplasm"/>
    <property type="evidence" value="ECO:0007669"/>
    <property type="project" value="TreeGrafter"/>
</dbReference>
<keyword evidence="1" id="KW-0863">Zinc-finger</keyword>
<evidence type="ECO:0000256" key="3">
    <source>
        <dbReference type="SAM" id="Phobius"/>
    </source>
</evidence>
<feature type="transmembrane region" description="Helical" evidence="3">
    <location>
        <begin position="32"/>
        <end position="57"/>
    </location>
</feature>
<feature type="region of interest" description="Disordered" evidence="2">
    <location>
        <begin position="113"/>
        <end position="136"/>
    </location>
</feature>
<dbReference type="PROSITE" id="PS50089">
    <property type="entry name" value="ZF_RING_2"/>
    <property type="match status" value="1"/>
</dbReference>
<feature type="region of interest" description="Disordered" evidence="2">
    <location>
        <begin position="1"/>
        <end position="25"/>
    </location>
</feature>
<dbReference type="InterPro" id="IPR001841">
    <property type="entry name" value="Znf_RING"/>
</dbReference>
<dbReference type="OrthoDB" id="8062037at2759"/>
<evidence type="ECO:0000259" key="4">
    <source>
        <dbReference type="PROSITE" id="PS50089"/>
    </source>
</evidence>
<feature type="compositionally biased region" description="Polar residues" evidence="2">
    <location>
        <begin position="1"/>
        <end position="14"/>
    </location>
</feature>
<dbReference type="InterPro" id="IPR051826">
    <property type="entry name" value="E3_ubiquitin-ligase_domain"/>
</dbReference>
<dbReference type="CDD" id="cd16473">
    <property type="entry name" value="RING-H2_RNF103"/>
    <property type="match status" value="1"/>
</dbReference>
<dbReference type="PANTHER" id="PTHR22765:SF434">
    <property type="entry name" value="GB|AAD18119.1-RELATED"/>
    <property type="match status" value="1"/>
</dbReference>
<dbReference type="FunFam" id="3.30.40.10:FF:000539">
    <property type="entry name" value="Ring finger domain protein"/>
    <property type="match status" value="1"/>
</dbReference>
<dbReference type="EMBL" id="WJXW01000005">
    <property type="protein sequence ID" value="KAF9736311.1"/>
    <property type="molecule type" value="Genomic_DNA"/>
</dbReference>
<feature type="compositionally biased region" description="Polar residues" evidence="2">
    <location>
        <begin position="432"/>
        <end position="441"/>
    </location>
</feature>
<protein>
    <submittedName>
        <fullName evidence="5">Ring-8 protein</fullName>
    </submittedName>
</protein>
<proteinExistence type="predicted"/>